<dbReference type="Pfam" id="PF04739">
    <property type="entry name" value="AMPKBI"/>
    <property type="match status" value="1"/>
</dbReference>
<dbReference type="PANTHER" id="PTHR10343">
    <property type="entry name" value="5'-AMP-ACTIVATED PROTEIN KINASE , BETA SUBUNIT"/>
    <property type="match status" value="1"/>
</dbReference>
<dbReference type="InterPro" id="IPR037256">
    <property type="entry name" value="ASC_dom_sf"/>
</dbReference>
<evidence type="ECO:0000256" key="1">
    <source>
        <dbReference type="ARBA" id="ARBA00004496"/>
    </source>
</evidence>
<dbReference type="GO" id="GO:0005634">
    <property type="term" value="C:nucleus"/>
    <property type="evidence" value="ECO:0007669"/>
    <property type="project" value="TreeGrafter"/>
</dbReference>
<comment type="caution">
    <text evidence="6">The sequence shown here is derived from an EMBL/GenBank/DDBJ whole genome shotgun (WGS) entry which is preliminary data.</text>
</comment>
<feature type="region of interest" description="Disordered" evidence="4">
    <location>
        <begin position="1"/>
        <end position="111"/>
    </location>
</feature>
<dbReference type="SUPFAM" id="SSF160219">
    <property type="entry name" value="AMPKBI-like"/>
    <property type="match status" value="1"/>
</dbReference>
<comment type="subcellular location">
    <subcellularLocation>
        <location evidence="1">Cytoplasm</location>
    </subcellularLocation>
</comment>
<dbReference type="GO" id="GO:0019901">
    <property type="term" value="F:protein kinase binding"/>
    <property type="evidence" value="ECO:0007669"/>
    <property type="project" value="TreeGrafter"/>
</dbReference>
<protein>
    <submittedName>
        <fullName evidence="6">Carbohydrate-binding module family 48 protein</fullName>
    </submittedName>
</protein>
<organism evidence="6 7">
    <name type="scientific">Venturia nashicola</name>
    <dbReference type="NCBI Taxonomy" id="86259"/>
    <lineage>
        <taxon>Eukaryota</taxon>
        <taxon>Fungi</taxon>
        <taxon>Dikarya</taxon>
        <taxon>Ascomycota</taxon>
        <taxon>Pezizomycotina</taxon>
        <taxon>Dothideomycetes</taxon>
        <taxon>Pleosporomycetidae</taxon>
        <taxon>Venturiales</taxon>
        <taxon>Venturiaceae</taxon>
        <taxon>Venturia</taxon>
    </lineage>
</organism>
<dbReference type="Gene3D" id="2.60.40.10">
    <property type="entry name" value="Immunoglobulins"/>
    <property type="match status" value="1"/>
</dbReference>
<gene>
    <name evidence="6" type="ORF">E6O75_ATG06791</name>
</gene>
<dbReference type="AlphaFoldDB" id="A0A4Z1P528"/>
<dbReference type="InterPro" id="IPR013783">
    <property type="entry name" value="Ig-like_fold"/>
</dbReference>
<dbReference type="Pfam" id="PF16561">
    <property type="entry name" value="AMPK1_CBM"/>
    <property type="match status" value="1"/>
</dbReference>
<evidence type="ECO:0000256" key="3">
    <source>
        <dbReference type="ARBA" id="ARBA00022490"/>
    </source>
</evidence>
<dbReference type="GO" id="GO:0007165">
    <property type="term" value="P:signal transduction"/>
    <property type="evidence" value="ECO:0007669"/>
    <property type="project" value="UniProtKB-ARBA"/>
</dbReference>
<evidence type="ECO:0000259" key="5">
    <source>
        <dbReference type="SMART" id="SM01010"/>
    </source>
</evidence>
<dbReference type="InterPro" id="IPR032640">
    <property type="entry name" value="AMPK1_CBM"/>
</dbReference>
<feature type="compositionally biased region" description="Low complexity" evidence="4">
    <location>
        <begin position="51"/>
        <end position="65"/>
    </location>
</feature>
<evidence type="ECO:0000313" key="6">
    <source>
        <dbReference type="EMBL" id="TID19453.1"/>
    </source>
</evidence>
<dbReference type="InterPro" id="IPR014756">
    <property type="entry name" value="Ig_E-set"/>
</dbReference>
<dbReference type="SMART" id="SM01010">
    <property type="entry name" value="AMPKBI"/>
    <property type="match status" value="1"/>
</dbReference>
<accession>A0A4Z1P528</accession>
<dbReference type="FunFam" id="2.60.40.10:FF:000562">
    <property type="entry name" value="Snf1 kinase complex beta-subunit Gal83"/>
    <property type="match status" value="1"/>
</dbReference>
<name>A0A4Z1P528_9PEZI</name>
<proteinExistence type="inferred from homology"/>
<dbReference type="GO" id="GO:0005737">
    <property type="term" value="C:cytoplasm"/>
    <property type="evidence" value="ECO:0007669"/>
    <property type="project" value="UniProtKB-SubCell"/>
</dbReference>
<dbReference type="CDD" id="cd02859">
    <property type="entry name" value="E_set_AMPKbeta_like_N"/>
    <property type="match status" value="1"/>
</dbReference>
<reference evidence="6 7" key="1">
    <citation type="submission" date="2019-04" db="EMBL/GenBank/DDBJ databases">
        <title>High contiguity whole genome sequence and gene annotation resource for two Venturia nashicola isolates.</title>
        <authorList>
            <person name="Prokchorchik M."/>
            <person name="Won K."/>
            <person name="Lee Y."/>
            <person name="Choi E.D."/>
            <person name="Segonzac C."/>
            <person name="Sohn K.H."/>
        </authorList>
    </citation>
    <scope>NUCLEOTIDE SEQUENCE [LARGE SCALE GENOMIC DNA]</scope>
    <source>
        <strain evidence="6 7">PRI2</strain>
    </source>
</reference>
<evidence type="ECO:0000313" key="7">
    <source>
        <dbReference type="Proteomes" id="UP000298493"/>
    </source>
</evidence>
<evidence type="ECO:0000256" key="4">
    <source>
        <dbReference type="SAM" id="MobiDB-lite"/>
    </source>
</evidence>
<sequence length="429" mass="46515">MGNQESRQAHSKKAVSGPYRPPQTKTKPINVPADRQQQQQPTTAHDPPSSPQQQQQHQQQQSQPQSPQPMPFDSESYSMNTSAISRPPRLPLPIEEEDYTPGSPIISPADVSRIGPVGPIEPLEEVAGFPRRSSVLSSTTLDDDDLGDDLGSLEGGPHVPVPTLLEWREAGDKVYVTGTFAGWDRKFRLHKNGPSKHPGALSAIINLQPGTHHVRFIVDNDMKLSKYMPTAVDFTNFLVNYIEVGPEDIQTAAAALHSLQLDGKGPPTTQPKPIAGAIAPQPQVTEELAQTPQVLPAAEEPKDALAEQLIKGKPLVPAEPKSYHGKIPGFLLDLDAPEEGEGKETCAKVNSLVNTLPSPPTLPMFLAKSILNGNPPMRDDASVLILPNHTVLNHLATSSIRNGVLATSGTTRYKQKFLTTIMYKPTGRD</sequence>
<feature type="domain" description="Association with the SNF1 complex (ASC)" evidence="5">
    <location>
        <begin position="314"/>
        <end position="426"/>
    </location>
</feature>
<dbReference type="SUPFAM" id="SSF81995">
    <property type="entry name" value="beta-sandwich domain of Sec23/24"/>
    <property type="match status" value="1"/>
</dbReference>
<dbReference type="Proteomes" id="UP000298493">
    <property type="component" value="Unassembled WGS sequence"/>
</dbReference>
<evidence type="ECO:0000256" key="2">
    <source>
        <dbReference type="ARBA" id="ARBA00010926"/>
    </source>
</evidence>
<keyword evidence="3" id="KW-0963">Cytoplasm</keyword>
<dbReference type="SUPFAM" id="SSF81296">
    <property type="entry name" value="E set domains"/>
    <property type="match status" value="1"/>
</dbReference>
<dbReference type="GO" id="GO:0031588">
    <property type="term" value="C:nucleotide-activated protein kinase complex"/>
    <property type="evidence" value="ECO:0007669"/>
    <property type="project" value="TreeGrafter"/>
</dbReference>
<keyword evidence="7" id="KW-1185">Reference proteome</keyword>
<dbReference type="Gene3D" id="6.20.250.60">
    <property type="match status" value="1"/>
</dbReference>
<dbReference type="InterPro" id="IPR050827">
    <property type="entry name" value="CRP1_MDG1_kinase"/>
</dbReference>
<dbReference type="InterPro" id="IPR006828">
    <property type="entry name" value="ASC_dom"/>
</dbReference>
<comment type="similarity">
    <text evidence="2">Belongs to the 5'-AMP-activated protein kinase beta subunit family.</text>
</comment>
<feature type="compositionally biased region" description="Polar residues" evidence="4">
    <location>
        <begin position="75"/>
        <end position="84"/>
    </location>
</feature>
<dbReference type="STRING" id="86259.A0A4Z1P528"/>
<dbReference type="PANTHER" id="PTHR10343:SF84">
    <property type="entry name" value="5'-AMP-ACTIVATED PROTEIN KINASE SUBUNIT BETA-1"/>
    <property type="match status" value="1"/>
</dbReference>
<dbReference type="EMBL" id="SNSC02000012">
    <property type="protein sequence ID" value="TID19453.1"/>
    <property type="molecule type" value="Genomic_DNA"/>
</dbReference>